<proteinExistence type="predicted"/>
<dbReference type="EMBL" id="HACG01012053">
    <property type="protein sequence ID" value="CEK58918.1"/>
    <property type="molecule type" value="Transcribed_RNA"/>
</dbReference>
<accession>A0A0B6YRR6</accession>
<name>A0A0B6YRR6_9EUPU</name>
<organism evidence="2">
    <name type="scientific">Arion vulgaris</name>
    <dbReference type="NCBI Taxonomy" id="1028688"/>
    <lineage>
        <taxon>Eukaryota</taxon>
        <taxon>Metazoa</taxon>
        <taxon>Spiralia</taxon>
        <taxon>Lophotrochozoa</taxon>
        <taxon>Mollusca</taxon>
        <taxon>Gastropoda</taxon>
        <taxon>Heterobranchia</taxon>
        <taxon>Euthyneura</taxon>
        <taxon>Panpulmonata</taxon>
        <taxon>Eupulmonata</taxon>
        <taxon>Stylommatophora</taxon>
        <taxon>Helicina</taxon>
        <taxon>Arionoidea</taxon>
        <taxon>Arionidae</taxon>
        <taxon>Arion</taxon>
    </lineage>
</organism>
<keyword evidence="1" id="KW-0472">Membrane</keyword>
<gene>
    <name evidence="2" type="primary">ORF34585</name>
</gene>
<feature type="transmembrane region" description="Helical" evidence="1">
    <location>
        <begin position="33"/>
        <end position="54"/>
    </location>
</feature>
<dbReference type="AlphaFoldDB" id="A0A0B6YRR6"/>
<keyword evidence="1" id="KW-1133">Transmembrane helix</keyword>
<keyword evidence="1" id="KW-0812">Transmembrane</keyword>
<evidence type="ECO:0000256" key="1">
    <source>
        <dbReference type="SAM" id="Phobius"/>
    </source>
</evidence>
<protein>
    <submittedName>
        <fullName evidence="2">Uncharacterized protein</fullName>
    </submittedName>
</protein>
<evidence type="ECO:0000313" key="2">
    <source>
        <dbReference type="EMBL" id="CEK58918.1"/>
    </source>
</evidence>
<feature type="non-terminal residue" evidence="2">
    <location>
        <position position="1"/>
    </location>
</feature>
<reference evidence="2" key="1">
    <citation type="submission" date="2014-12" db="EMBL/GenBank/DDBJ databases">
        <title>Insight into the proteome of Arion vulgaris.</title>
        <authorList>
            <person name="Aradska J."/>
            <person name="Bulat T."/>
            <person name="Smidak R."/>
            <person name="Sarate P."/>
            <person name="Gangsoo J."/>
            <person name="Sialana F."/>
            <person name="Bilban M."/>
            <person name="Lubec G."/>
        </authorList>
    </citation>
    <scope>NUCLEOTIDE SEQUENCE</scope>
    <source>
        <tissue evidence="2">Skin</tissue>
    </source>
</reference>
<sequence length="57" mass="6274">KSLQCSIKLNIYNIQPPAQTRSGFLRSVMLPNITVNCGSAFISISFVSTVHVYMAQV</sequence>